<accession>A0A5N7CIV4</accession>
<keyword evidence="4" id="KW-0539">Nucleus</keyword>
<dbReference type="OrthoDB" id="5126878at2759"/>
<dbReference type="InterPro" id="IPR036864">
    <property type="entry name" value="Zn2-C6_fun-type_DNA-bd_sf"/>
</dbReference>
<dbReference type="PROSITE" id="PS50048">
    <property type="entry name" value="ZN2_CY6_FUNGAL_2"/>
    <property type="match status" value="1"/>
</dbReference>
<sequence length="512" mass="57748">MVGVPRSKGCLLCRKRRIRCDQDRPHCSQCRKYGAVCPGYKRSLKFQDEGPRLQERYHIMSPSADGSDESEGLVSDSVPVRTLIQMRRFAESSLDERICPSLAYKSFLSQQPRIFKDFVCASFPTMYYHNEFRFGNGFTFPDNVVKKFGSRPYYDATVLCLSMAYLAHLTQDPNLEYASRHKYAEALAGIKNALNSDDATSDALLMAVILLAFYEMNVRTTEDAWLHHASAVRQLMRKRGMKAHLTGPGRVCHFAFRPFLIGAAIQRGEPCFLSEDSWQELAATLRDEDSQKQSEWAFYIDVYERIFMELVKCPGYVREARELVSVTSPEARSLVHRIRTTCDQLQRLSKEMRTLLSSHNQRNQGITLRFVGPEPKLFPETSPSLLLRAGVDAVRILEQILNRITIPTITGEPDFTIHDGALTPESNPESADDAERPLLSFKLTCDLGDGPAGEDDQRVFTWLDRVAGAMGLLGAEITYGSKPGIQTDLALRTVRTLTPVDDELPEPRRSSG</sequence>
<dbReference type="CDD" id="cd00067">
    <property type="entry name" value="GAL4"/>
    <property type="match status" value="1"/>
</dbReference>
<evidence type="ECO:0000256" key="1">
    <source>
        <dbReference type="ARBA" id="ARBA00023015"/>
    </source>
</evidence>
<dbReference type="GO" id="GO:0009893">
    <property type="term" value="P:positive regulation of metabolic process"/>
    <property type="evidence" value="ECO:0007669"/>
    <property type="project" value="UniProtKB-ARBA"/>
</dbReference>
<dbReference type="PROSITE" id="PS00463">
    <property type="entry name" value="ZN2_CY6_FUNGAL_1"/>
    <property type="match status" value="1"/>
</dbReference>
<dbReference type="AlphaFoldDB" id="A0A5N7CIV4"/>
<dbReference type="CDD" id="cd12148">
    <property type="entry name" value="fungal_TF_MHR"/>
    <property type="match status" value="1"/>
</dbReference>
<evidence type="ECO:0000256" key="2">
    <source>
        <dbReference type="ARBA" id="ARBA00023125"/>
    </source>
</evidence>
<gene>
    <name evidence="6" type="ORF">BDV23DRAFT_147908</name>
</gene>
<dbReference type="SMART" id="SM00066">
    <property type="entry name" value="GAL4"/>
    <property type="match status" value="1"/>
</dbReference>
<keyword evidence="3" id="KW-0804">Transcription</keyword>
<evidence type="ECO:0000256" key="4">
    <source>
        <dbReference type="ARBA" id="ARBA00023242"/>
    </source>
</evidence>
<keyword evidence="2" id="KW-0238">DNA-binding</keyword>
<evidence type="ECO:0000256" key="3">
    <source>
        <dbReference type="ARBA" id="ARBA00023163"/>
    </source>
</evidence>
<dbReference type="GO" id="GO:0003677">
    <property type="term" value="F:DNA binding"/>
    <property type="evidence" value="ECO:0007669"/>
    <property type="project" value="UniProtKB-KW"/>
</dbReference>
<dbReference type="EMBL" id="ML735225">
    <property type="protein sequence ID" value="KAE8394104.1"/>
    <property type="molecule type" value="Genomic_DNA"/>
</dbReference>
<name>A0A5N7CIV4_PETAA</name>
<evidence type="ECO:0000259" key="5">
    <source>
        <dbReference type="PROSITE" id="PS50048"/>
    </source>
</evidence>
<keyword evidence="1" id="KW-0805">Transcription regulation</keyword>
<dbReference type="GO" id="GO:0000981">
    <property type="term" value="F:DNA-binding transcription factor activity, RNA polymerase II-specific"/>
    <property type="evidence" value="ECO:0007669"/>
    <property type="project" value="InterPro"/>
</dbReference>
<dbReference type="Gene3D" id="4.10.240.10">
    <property type="entry name" value="Zn(2)-C6 fungal-type DNA-binding domain"/>
    <property type="match status" value="1"/>
</dbReference>
<protein>
    <recommendedName>
        <fullName evidence="5">Zn(2)-C6 fungal-type domain-containing protein</fullName>
    </recommendedName>
</protein>
<dbReference type="InterPro" id="IPR053178">
    <property type="entry name" value="Osmoadaptation_assoc"/>
</dbReference>
<organism evidence="6">
    <name type="scientific">Petromyces alliaceus</name>
    <name type="common">Aspergillus alliaceus</name>
    <dbReference type="NCBI Taxonomy" id="209559"/>
    <lineage>
        <taxon>Eukaryota</taxon>
        <taxon>Fungi</taxon>
        <taxon>Dikarya</taxon>
        <taxon>Ascomycota</taxon>
        <taxon>Pezizomycotina</taxon>
        <taxon>Eurotiomycetes</taxon>
        <taxon>Eurotiomycetidae</taxon>
        <taxon>Eurotiales</taxon>
        <taxon>Aspergillaceae</taxon>
        <taxon>Aspergillus</taxon>
        <taxon>Aspergillus subgen. Circumdati</taxon>
    </lineage>
</organism>
<dbReference type="PANTHER" id="PTHR38111:SF5">
    <property type="entry name" value="TRANSCRIPTION FACTOR DOMAIN-CONTAINING PROTEIN"/>
    <property type="match status" value="1"/>
</dbReference>
<reference evidence="6" key="1">
    <citation type="submission" date="2019-04" db="EMBL/GenBank/DDBJ databases">
        <title>Friends and foes A comparative genomics studyof 23 Aspergillus species from section Flavi.</title>
        <authorList>
            <consortium name="DOE Joint Genome Institute"/>
            <person name="Kjaerbolling I."/>
            <person name="Vesth T."/>
            <person name="Frisvad J.C."/>
            <person name="Nybo J.L."/>
            <person name="Theobald S."/>
            <person name="Kildgaard S."/>
            <person name="Isbrandt T."/>
            <person name="Kuo A."/>
            <person name="Sato A."/>
            <person name="Lyhne E.K."/>
            <person name="Kogle M.E."/>
            <person name="Wiebenga A."/>
            <person name="Kun R.S."/>
            <person name="Lubbers R.J."/>
            <person name="Makela M.R."/>
            <person name="Barry K."/>
            <person name="Chovatia M."/>
            <person name="Clum A."/>
            <person name="Daum C."/>
            <person name="Haridas S."/>
            <person name="He G."/>
            <person name="LaButti K."/>
            <person name="Lipzen A."/>
            <person name="Mondo S."/>
            <person name="Riley R."/>
            <person name="Salamov A."/>
            <person name="Simmons B.A."/>
            <person name="Magnuson J.K."/>
            <person name="Henrissat B."/>
            <person name="Mortensen U.H."/>
            <person name="Larsen T.O."/>
            <person name="Devries R.P."/>
            <person name="Grigoriev I.V."/>
            <person name="Machida M."/>
            <person name="Baker S.E."/>
            <person name="Andersen M.R."/>
        </authorList>
    </citation>
    <scope>NUCLEOTIDE SEQUENCE [LARGE SCALE GENOMIC DNA]</scope>
    <source>
        <strain evidence="6">IBT 14317</strain>
    </source>
</reference>
<dbReference type="Pfam" id="PF00172">
    <property type="entry name" value="Zn_clus"/>
    <property type="match status" value="1"/>
</dbReference>
<dbReference type="InterPro" id="IPR001138">
    <property type="entry name" value="Zn2Cys6_DnaBD"/>
</dbReference>
<dbReference type="InterPro" id="IPR021858">
    <property type="entry name" value="Fun_TF"/>
</dbReference>
<evidence type="ECO:0000313" key="6">
    <source>
        <dbReference type="EMBL" id="KAE8394104.1"/>
    </source>
</evidence>
<dbReference type="PANTHER" id="PTHR38111">
    <property type="entry name" value="ZN(2)-C6 FUNGAL-TYPE DOMAIN-CONTAINING PROTEIN-RELATED"/>
    <property type="match status" value="1"/>
</dbReference>
<dbReference type="Proteomes" id="UP000326877">
    <property type="component" value="Unassembled WGS sequence"/>
</dbReference>
<dbReference type="GO" id="GO:0008270">
    <property type="term" value="F:zinc ion binding"/>
    <property type="evidence" value="ECO:0007669"/>
    <property type="project" value="InterPro"/>
</dbReference>
<feature type="domain" description="Zn(2)-C6 fungal-type" evidence="5">
    <location>
        <begin position="9"/>
        <end position="37"/>
    </location>
</feature>
<dbReference type="Pfam" id="PF11951">
    <property type="entry name" value="Fungal_trans_2"/>
    <property type="match status" value="1"/>
</dbReference>
<proteinExistence type="predicted"/>
<dbReference type="SUPFAM" id="SSF57701">
    <property type="entry name" value="Zn2/Cys6 DNA-binding domain"/>
    <property type="match status" value="1"/>
</dbReference>